<dbReference type="Gene3D" id="3.90.1170.50">
    <property type="entry name" value="Aldehyde oxidase/xanthine dehydrogenase, a/b hammerhead"/>
    <property type="match status" value="1"/>
</dbReference>
<dbReference type="PIRSF" id="PIRSF036389">
    <property type="entry name" value="IOR_B"/>
    <property type="match status" value="1"/>
</dbReference>
<accession>A0A6I3XE64</accession>
<dbReference type="PANTHER" id="PTHR47495">
    <property type="entry name" value="ALDEHYDE DEHYDROGENASE"/>
    <property type="match status" value="1"/>
</dbReference>
<comment type="caution">
    <text evidence="2">The sequence shown here is derived from an EMBL/GenBank/DDBJ whole genome shotgun (WGS) entry which is preliminary data.</text>
</comment>
<dbReference type="SUPFAM" id="SSF56003">
    <property type="entry name" value="Molybdenum cofactor-binding domain"/>
    <property type="match status" value="2"/>
</dbReference>
<organism evidence="2 3">
    <name type="scientific">Pseudoduganella dura</name>
    <dbReference type="NCBI Taxonomy" id="321982"/>
    <lineage>
        <taxon>Bacteria</taxon>
        <taxon>Pseudomonadati</taxon>
        <taxon>Pseudomonadota</taxon>
        <taxon>Betaproteobacteria</taxon>
        <taxon>Burkholderiales</taxon>
        <taxon>Oxalobacteraceae</taxon>
        <taxon>Telluria group</taxon>
        <taxon>Pseudoduganella</taxon>
    </lineage>
</organism>
<dbReference type="Proteomes" id="UP000431684">
    <property type="component" value="Unassembled WGS sequence"/>
</dbReference>
<protein>
    <submittedName>
        <fullName evidence="2">Molybdopterin-dependent oxidoreductase</fullName>
    </submittedName>
</protein>
<dbReference type="Pfam" id="PF20256">
    <property type="entry name" value="MoCoBD_2"/>
    <property type="match status" value="2"/>
</dbReference>
<dbReference type="Gene3D" id="3.30.365.10">
    <property type="entry name" value="Aldehyde oxidase/xanthine dehydrogenase, molybdopterin binding domain"/>
    <property type="match status" value="3"/>
</dbReference>
<dbReference type="InterPro" id="IPR046867">
    <property type="entry name" value="AldOxase/xan_DH_MoCoBD2"/>
</dbReference>
<dbReference type="SMART" id="SM01008">
    <property type="entry name" value="Ald_Xan_dh_C"/>
    <property type="match status" value="1"/>
</dbReference>
<dbReference type="InterPro" id="IPR000674">
    <property type="entry name" value="Ald_Oxase/Xan_DH_a/b"/>
</dbReference>
<dbReference type="OrthoDB" id="9767994at2"/>
<dbReference type="AlphaFoldDB" id="A0A6I3XE64"/>
<dbReference type="InterPro" id="IPR008274">
    <property type="entry name" value="AldOxase/xan_DH_MoCoBD1"/>
</dbReference>
<dbReference type="InterPro" id="IPR037165">
    <property type="entry name" value="AldOxase/xan_DH_Mopterin-bd_sf"/>
</dbReference>
<dbReference type="EMBL" id="WNWM01000002">
    <property type="protein sequence ID" value="MUI11522.1"/>
    <property type="molecule type" value="Genomic_DNA"/>
</dbReference>
<dbReference type="RefSeq" id="WP_155707583.1">
    <property type="nucleotide sequence ID" value="NZ_BMWU01000018.1"/>
</dbReference>
<dbReference type="Pfam" id="PF02738">
    <property type="entry name" value="MoCoBD_1"/>
    <property type="match status" value="1"/>
</dbReference>
<name>A0A6I3XE64_9BURK</name>
<feature type="domain" description="Aldehyde oxidase/xanthine dehydrogenase a/b hammerhead" evidence="1">
    <location>
        <begin position="198"/>
        <end position="285"/>
    </location>
</feature>
<dbReference type="InterPro" id="IPR052516">
    <property type="entry name" value="N-heterocyclic_Hydroxylase"/>
</dbReference>
<gene>
    <name evidence="2" type="ORF">GJV26_03315</name>
</gene>
<dbReference type="PANTHER" id="PTHR47495:SF1">
    <property type="entry name" value="BLL3820 PROTEIN"/>
    <property type="match status" value="1"/>
</dbReference>
<dbReference type="InterPro" id="IPR012368">
    <property type="entry name" value="OxRdtase_Mopterin-bd_su_IorB"/>
</dbReference>
<reference evidence="2 3" key="1">
    <citation type="submission" date="2019-11" db="EMBL/GenBank/DDBJ databases">
        <title>Draft Genome Sequences of Six Type Strains of the Genus Massilia.</title>
        <authorList>
            <person name="Miess H."/>
            <person name="Frediansyah A."/>
            <person name="Goeker M."/>
            <person name="Gross H."/>
        </authorList>
    </citation>
    <scope>NUCLEOTIDE SEQUENCE [LARGE SCALE GENOMIC DNA]</scope>
    <source>
        <strain evidence="2 3">DSM 17513</strain>
    </source>
</reference>
<evidence type="ECO:0000313" key="3">
    <source>
        <dbReference type="Proteomes" id="UP000431684"/>
    </source>
</evidence>
<sequence>MDRRSFLRLSSFSAGAWLLYEAIPASLAQPPESAASFRPSPLIRIDGDGLVTLYVQKQDMGQGVRTALPVLLAEELDVDFNAVRIEALPYDAETAGQFNTWASASVRGAWTSLRKAGAAARAMLVETAAQQWGIPVQRVGTASGVAINLDTNATLPYGALAAAASRLPVPLEVQYKNAAEYRLIGKAVPRQRVHEKITGAETFGIDVMLPDMLVAMVVRSPTIHGKVRSFDDSAVRALGPGIVAVREVKQMPGCDNRNGVAIVATGTWMALRGQSLLKVEWEPGELAHDDNAALMRGLRQAITLDKPAATYDGSGKSKGFDMAVGDLLTAEYELPYLHQATMETPNCVAHWQDGKYEVWGGFQAPSYFASTLAKAFEVDRSAVFVHLLPMGGGFGRKEKVDNAAEAMQLAKALGKPVKLLFSRPDDMANSFYRPATVHRLAARAGKGGIDAWRHQAAVTSFPAKAIMSPQHLSGGLSNDLIYPVGDYQTAVYPVISPLPVGSWRAISYSQNVFVVESFIDELARQQKIDPLRFRLQLLRRGGEDSQSSHRARMAAVLARCGKAIGWDRPAGKGRHRGIACCVYTHTHAYTAHAFEVSVVKGAVKIHRVVCVTDCGVVVDPSGFRAQIEGSLVWGLSAALTGEITFKDGAVEQQNFADYEVLRMHQLPPLELIVIDSNEAPAGAGEPAVPSVAPALCNAIAAATGTPVRKLPLAAKGFTLA</sequence>
<dbReference type="GO" id="GO:0016491">
    <property type="term" value="F:oxidoreductase activity"/>
    <property type="evidence" value="ECO:0007669"/>
    <property type="project" value="InterPro"/>
</dbReference>
<keyword evidence="3" id="KW-1185">Reference proteome</keyword>
<proteinExistence type="predicted"/>
<evidence type="ECO:0000313" key="2">
    <source>
        <dbReference type="EMBL" id="MUI11522.1"/>
    </source>
</evidence>
<evidence type="ECO:0000259" key="1">
    <source>
        <dbReference type="SMART" id="SM01008"/>
    </source>
</evidence>